<dbReference type="EMBL" id="JAFLNA010000008">
    <property type="protein sequence ID" value="MBO0132302.1"/>
    <property type="molecule type" value="Genomic_DNA"/>
</dbReference>
<proteinExistence type="predicted"/>
<feature type="domain" description="TniQ" evidence="1">
    <location>
        <begin position="6"/>
        <end position="136"/>
    </location>
</feature>
<evidence type="ECO:0000313" key="3">
    <source>
        <dbReference type="Proteomes" id="UP000664699"/>
    </source>
</evidence>
<gene>
    <name evidence="2" type="ORF">JZX89_16330</name>
</gene>
<sequence length="605" mass="67709">MKRLRTAALQPDETLTSFCSRVAAANGRLMDDLCRDIGIRTRGIVEGDRSAIEALSGFAGVAYEALSERKITKKGKLWVIGGEEFGYRSLIRTNFRFCPKCFEADQSNDAIHPRLRKYQRINWSSRFIRTCPDHHWSIADAGRQINSRLSYDTAYNLIDMRSELTKAASQSHHQEPTAFEHYVAERLKGVSNHGDFLDRQPLQIGAELCELVGMVLIHGKHCQIKERREHEWHAAGQEGFAKLKQGQAGWENILAELCASTDPSKSLLGGNVIYGTLHTSLGGSRDAAYYGKIQDEMRDFATSRLELGSETIIFRKRVPSQKMTLGRAEVEFGCHTKLIKKFMVVNGDLPRVIPPGRFTVERAAVIKAVERIKGSVKGLEAGEILGVRRGTYNVVMDECFLVPRIQSDEEISLGHYYARSDVEALLKSVMPAHPVADTSALVPLTSAAKIARVKQGDILRLLIAKKLERVGTDRALNGIGSLLLDPAEIVKKSGRQDREFLSIKEVAVRLKTAFQAVSFLVNSRYLESEIVRNPVSNALQRGILPSAYMRFRTDHVTLQDWCKEVGTPVRGKKKLMEAHGITSIIPPEVVGSRFYRRSDLERLPV</sequence>
<dbReference type="Pfam" id="PF06527">
    <property type="entry name" value="TniQ"/>
    <property type="match status" value="1"/>
</dbReference>
<dbReference type="Proteomes" id="UP000664699">
    <property type="component" value="Unassembled WGS sequence"/>
</dbReference>
<dbReference type="InterPro" id="IPR009492">
    <property type="entry name" value="TniQ"/>
</dbReference>
<evidence type="ECO:0000313" key="2">
    <source>
        <dbReference type="EMBL" id="MBO0132302.1"/>
    </source>
</evidence>
<accession>A0ABS3EJX9</accession>
<evidence type="ECO:0000259" key="1">
    <source>
        <dbReference type="Pfam" id="PF06527"/>
    </source>
</evidence>
<reference evidence="2 3" key="1">
    <citation type="submission" date="2021-03" db="EMBL/GenBank/DDBJ databases">
        <title>Whole genome sequence of Agrobacterium sp. strain Rnr.</title>
        <authorList>
            <person name="Mafakheri H."/>
            <person name="Taghavi S.M."/>
            <person name="Nemanja K."/>
            <person name="Osdaghi E."/>
        </authorList>
    </citation>
    <scope>NUCLEOTIDE SEQUENCE [LARGE SCALE GENOMIC DNA]</scope>
    <source>
        <strain evidence="2 3">Rnr</strain>
    </source>
</reference>
<dbReference type="RefSeq" id="WP_207134737.1">
    <property type="nucleotide sequence ID" value="NZ_JAFLNA010000008.1"/>
</dbReference>
<keyword evidence="3" id="KW-1185">Reference proteome</keyword>
<organism evidence="2 3">
    <name type="scientific">Agrobacterium burrii</name>
    <dbReference type="NCBI Taxonomy" id="2815339"/>
    <lineage>
        <taxon>Bacteria</taxon>
        <taxon>Pseudomonadati</taxon>
        <taxon>Pseudomonadota</taxon>
        <taxon>Alphaproteobacteria</taxon>
        <taxon>Hyphomicrobiales</taxon>
        <taxon>Rhizobiaceae</taxon>
        <taxon>Rhizobium/Agrobacterium group</taxon>
        <taxon>Agrobacterium</taxon>
        <taxon>Agrobacterium tumefaciens complex</taxon>
    </lineage>
</organism>
<name>A0ABS3EJX9_9HYPH</name>
<protein>
    <submittedName>
        <fullName evidence="2">TniQ family protein</fullName>
    </submittedName>
</protein>
<comment type="caution">
    <text evidence="2">The sequence shown here is derived from an EMBL/GenBank/DDBJ whole genome shotgun (WGS) entry which is preliminary data.</text>
</comment>